<protein>
    <submittedName>
        <fullName evidence="1">Uncharacterized protein</fullName>
    </submittedName>
</protein>
<comment type="caution">
    <text evidence="1">The sequence shown here is derived from an EMBL/GenBank/DDBJ whole genome shotgun (WGS) entry which is preliminary data.</text>
</comment>
<accession>A0AAU9KHJ2</accession>
<sequence>MMAKKCFEPRCMNEVEHSCKCSSLETLLRREHIGEHVNLPNRVHSLESIFMQPYVGTKEAILEFLTKEKSKYSS</sequence>
<evidence type="ECO:0000313" key="1">
    <source>
        <dbReference type="EMBL" id="CAG9335165.1"/>
    </source>
</evidence>
<reference evidence="1" key="1">
    <citation type="submission" date="2021-09" db="EMBL/GenBank/DDBJ databases">
        <authorList>
            <consortium name="AG Swart"/>
            <person name="Singh M."/>
            <person name="Singh A."/>
            <person name="Seah K."/>
            <person name="Emmerich C."/>
        </authorList>
    </citation>
    <scope>NUCLEOTIDE SEQUENCE</scope>
    <source>
        <strain evidence="1">ATCC30299</strain>
    </source>
</reference>
<dbReference type="Proteomes" id="UP001162131">
    <property type="component" value="Unassembled WGS sequence"/>
</dbReference>
<dbReference type="AlphaFoldDB" id="A0AAU9KHJ2"/>
<name>A0AAU9KHJ2_9CILI</name>
<gene>
    <name evidence="1" type="ORF">BSTOLATCC_MIC63373</name>
</gene>
<dbReference type="EMBL" id="CAJZBQ010000061">
    <property type="protein sequence ID" value="CAG9335165.1"/>
    <property type="molecule type" value="Genomic_DNA"/>
</dbReference>
<keyword evidence="2" id="KW-1185">Reference proteome</keyword>
<evidence type="ECO:0000313" key="2">
    <source>
        <dbReference type="Proteomes" id="UP001162131"/>
    </source>
</evidence>
<organism evidence="1 2">
    <name type="scientific">Blepharisma stoltei</name>
    <dbReference type="NCBI Taxonomy" id="1481888"/>
    <lineage>
        <taxon>Eukaryota</taxon>
        <taxon>Sar</taxon>
        <taxon>Alveolata</taxon>
        <taxon>Ciliophora</taxon>
        <taxon>Postciliodesmatophora</taxon>
        <taxon>Heterotrichea</taxon>
        <taxon>Heterotrichida</taxon>
        <taxon>Blepharismidae</taxon>
        <taxon>Blepharisma</taxon>
    </lineage>
</organism>
<proteinExistence type="predicted"/>